<protein>
    <submittedName>
        <fullName evidence="1">Uncharacterized protein</fullName>
    </submittedName>
</protein>
<accession>X1V8F7</accession>
<dbReference type="AlphaFoldDB" id="X1V8F7"/>
<comment type="caution">
    <text evidence="1">The sequence shown here is derived from an EMBL/GenBank/DDBJ whole genome shotgun (WGS) entry which is preliminary data.</text>
</comment>
<dbReference type="EMBL" id="BARW01035021">
    <property type="protein sequence ID" value="GAJ12622.1"/>
    <property type="molecule type" value="Genomic_DNA"/>
</dbReference>
<reference evidence="1" key="1">
    <citation type="journal article" date="2014" name="Front. Microbiol.">
        <title>High frequency of phylogenetically diverse reductive dehalogenase-homologous genes in deep subseafloor sedimentary metagenomes.</title>
        <authorList>
            <person name="Kawai M."/>
            <person name="Futagami T."/>
            <person name="Toyoda A."/>
            <person name="Takaki Y."/>
            <person name="Nishi S."/>
            <person name="Hori S."/>
            <person name="Arai W."/>
            <person name="Tsubouchi T."/>
            <person name="Morono Y."/>
            <person name="Uchiyama I."/>
            <person name="Ito T."/>
            <person name="Fujiyama A."/>
            <person name="Inagaki F."/>
            <person name="Takami H."/>
        </authorList>
    </citation>
    <scope>NUCLEOTIDE SEQUENCE</scope>
    <source>
        <strain evidence="1">Expedition CK06-06</strain>
    </source>
</reference>
<organism evidence="1">
    <name type="scientific">marine sediment metagenome</name>
    <dbReference type="NCBI Taxonomy" id="412755"/>
    <lineage>
        <taxon>unclassified sequences</taxon>
        <taxon>metagenomes</taxon>
        <taxon>ecological metagenomes</taxon>
    </lineage>
</organism>
<evidence type="ECO:0000313" key="1">
    <source>
        <dbReference type="EMBL" id="GAJ12622.1"/>
    </source>
</evidence>
<gene>
    <name evidence="1" type="ORF">S12H4_54726</name>
</gene>
<sequence>MYMSTNKKQMMEGVSNNEFQQYGSRLRPEKEDDELDQESLFSEKTWQSETCSTHFSHVQHKKSKCKTQIKSKS</sequence>
<proteinExistence type="predicted"/>
<name>X1V8F7_9ZZZZ</name>